<keyword evidence="2" id="KW-0238">DNA-binding</keyword>
<dbReference type="SUPFAM" id="SSF47598">
    <property type="entry name" value="Ribbon-helix-helix"/>
    <property type="match status" value="1"/>
</dbReference>
<sequence length="83" mass="9638">MKKDKQQVNPYPIRLTLGLREKLQDSANKNGRSLNAEMLLRLEATFNYDLENPANMDEVLRVEKIVADTLEKMEKEGKLSFKK</sequence>
<accession>A0A7V2T0D2</accession>
<proteinExistence type="predicted"/>
<name>A0A7V2T0D2_LEUMU</name>
<dbReference type="InterPro" id="IPR010985">
    <property type="entry name" value="Ribbon_hlx_hlx"/>
</dbReference>
<dbReference type="GO" id="GO:0006355">
    <property type="term" value="P:regulation of DNA-templated transcription"/>
    <property type="evidence" value="ECO:0007669"/>
    <property type="project" value="InterPro"/>
</dbReference>
<dbReference type="Proteomes" id="UP000885750">
    <property type="component" value="Unassembled WGS sequence"/>
</dbReference>
<dbReference type="Gene3D" id="1.10.1220.10">
    <property type="entry name" value="Met repressor-like"/>
    <property type="match status" value="1"/>
</dbReference>
<organism evidence="2">
    <name type="scientific">Leucothrix mucor</name>
    <dbReference type="NCBI Taxonomy" id="45248"/>
    <lineage>
        <taxon>Bacteria</taxon>
        <taxon>Pseudomonadati</taxon>
        <taxon>Pseudomonadota</taxon>
        <taxon>Gammaproteobacteria</taxon>
        <taxon>Thiotrichales</taxon>
        <taxon>Thiotrichaceae</taxon>
        <taxon>Leucothrix</taxon>
    </lineage>
</organism>
<dbReference type="EMBL" id="DRMS01000213">
    <property type="protein sequence ID" value="HFC92282.1"/>
    <property type="molecule type" value="Genomic_DNA"/>
</dbReference>
<dbReference type="InterPro" id="IPR013321">
    <property type="entry name" value="Arc_rbn_hlx_hlx"/>
</dbReference>
<dbReference type="GO" id="GO:0003677">
    <property type="term" value="F:DNA binding"/>
    <property type="evidence" value="ECO:0007669"/>
    <property type="project" value="UniProtKB-KW"/>
</dbReference>
<reference evidence="2" key="1">
    <citation type="journal article" date="2020" name="mSystems">
        <title>Genome- and Community-Level Interaction Insights into Carbon Utilization and Element Cycling Functions of Hydrothermarchaeota in Hydrothermal Sediment.</title>
        <authorList>
            <person name="Zhou Z."/>
            <person name="Liu Y."/>
            <person name="Xu W."/>
            <person name="Pan J."/>
            <person name="Luo Z.H."/>
            <person name="Li M."/>
        </authorList>
    </citation>
    <scope>NUCLEOTIDE SEQUENCE [LARGE SCALE GENOMIC DNA]</scope>
    <source>
        <strain evidence="2">HyVt-493</strain>
    </source>
</reference>
<dbReference type="InterPro" id="IPR005569">
    <property type="entry name" value="Arc_DNA-bd_dom"/>
</dbReference>
<protein>
    <submittedName>
        <fullName evidence="2">Arc family DNA-binding protein</fullName>
    </submittedName>
</protein>
<dbReference type="Pfam" id="PF03869">
    <property type="entry name" value="Arc"/>
    <property type="match status" value="1"/>
</dbReference>
<evidence type="ECO:0000313" key="2">
    <source>
        <dbReference type="EMBL" id="HFC92282.1"/>
    </source>
</evidence>
<evidence type="ECO:0000259" key="1">
    <source>
        <dbReference type="Pfam" id="PF03869"/>
    </source>
</evidence>
<comment type="caution">
    <text evidence="2">The sequence shown here is derived from an EMBL/GenBank/DDBJ whole genome shotgun (WGS) entry which is preliminary data.</text>
</comment>
<feature type="domain" description="Arc-like DNA binding" evidence="1">
    <location>
        <begin position="13"/>
        <end position="46"/>
    </location>
</feature>
<gene>
    <name evidence="2" type="ORF">ENJ51_05655</name>
</gene>
<dbReference type="AlphaFoldDB" id="A0A7V2T0D2"/>